<keyword evidence="1" id="KW-0560">Oxidoreductase</keyword>
<dbReference type="PANTHER" id="PTHR46505:SF1">
    <property type="entry name" value="OXIDOREDUCTASE NAD-BINDING DOMAIN-CONTAINING PROTEIN 1"/>
    <property type="match status" value="1"/>
</dbReference>
<dbReference type="PROSITE" id="PS51384">
    <property type="entry name" value="FAD_FR"/>
    <property type="match status" value="1"/>
</dbReference>
<evidence type="ECO:0000259" key="4">
    <source>
        <dbReference type="PROSITE" id="PS51384"/>
    </source>
</evidence>
<dbReference type="RefSeq" id="XP_030996885.1">
    <property type="nucleotide sequence ID" value="XM_031139175.1"/>
</dbReference>
<dbReference type="InterPro" id="IPR017927">
    <property type="entry name" value="FAD-bd_FR_type"/>
</dbReference>
<gene>
    <name evidence="5" type="ORF">E0L32_004732</name>
</gene>
<organism evidence="5 6">
    <name type="scientific">Thyridium curvatum</name>
    <dbReference type="NCBI Taxonomy" id="1093900"/>
    <lineage>
        <taxon>Eukaryota</taxon>
        <taxon>Fungi</taxon>
        <taxon>Dikarya</taxon>
        <taxon>Ascomycota</taxon>
        <taxon>Pezizomycotina</taxon>
        <taxon>Sordariomycetes</taxon>
        <taxon>Sordariomycetidae</taxon>
        <taxon>Thyridiales</taxon>
        <taxon>Thyridiaceae</taxon>
        <taxon>Thyridium</taxon>
    </lineage>
</organism>
<evidence type="ECO:0000313" key="5">
    <source>
        <dbReference type="EMBL" id="TPX15174.1"/>
    </source>
</evidence>
<feature type="region of interest" description="Disordered" evidence="3">
    <location>
        <begin position="276"/>
        <end position="297"/>
    </location>
</feature>
<evidence type="ECO:0000256" key="3">
    <source>
        <dbReference type="SAM" id="MobiDB-lite"/>
    </source>
</evidence>
<proteinExistence type="predicted"/>
<dbReference type="PANTHER" id="PTHR46505">
    <property type="entry name" value="OXIDOREDUCTASE NAD-BINDING DOMAIN-CONTAINING PROTEIN 1"/>
    <property type="match status" value="1"/>
</dbReference>
<dbReference type="InterPro" id="IPR017938">
    <property type="entry name" value="Riboflavin_synthase-like_b-brl"/>
</dbReference>
<protein>
    <recommendedName>
        <fullName evidence="4">FAD-binding FR-type domain-containing protein</fullName>
    </recommendedName>
</protein>
<keyword evidence="2" id="KW-0520">NAD</keyword>
<accession>A0A507B981</accession>
<evidence type="ECO:0000256" key="2">
    <source>
        <dbReference type="ARBA" id="ARBA00023027"/>
    </source>
</evidence>
<keyword evidence="6" id="KW-1185">Reference proteome</keyword>
<dbReference type="SUPFAM" id="SSF52343">
    <property type="entry name" value="Ferredoxin reductase-like, C-terminal NADP-linked domain"/>
    <property type="match status" value="1"/>
</dbReference>
<dbReference type="AlphaFoldDB" id="A0A507B981"/>
<dbReference type="InterPro" id="IPR052128">
    <property type="entry name" value="Oxidoreductase_NAD-binding"/>
</dbReference>
<evidence type="ECO:0000256" key="1">
    <source>
        <dbReference type="ARBA" id="ARBA00023002"/>
    </source>
</evidence>
<name>A0A507B981_9PEZI</name>
<dbReference type="GeneID" id="41972179"/>
<dbReference type="GO" id="GO:0005739">
    <property type="term" value="C:mitochondrion"/>
    <property type="evidence" value="ECO:0007669"/>
    <property type="project" value="TreeGrafter"/>
</dbReference>
<dbReference type="Proteomes" id="UP000319257">
    <property type="component" value="Unassembled WGS sequence"/>
</dbReference>
<sequence length="363" mass="39092">MSGSKTSHQERTAHEPRGEGLHTVILSRIDQINDTIRILRLSIPDGAPEIKLTRLPLTPSGQFLPGQWLDTFCPGVPKAGGFTITSQPSLARRPSSSSSSSPAAPAATAAGYLELAVQRSPDNPAAAWLWREDQSAILGRELRIRVGGSFVYPPVRRRHHHHLHQGAADEEPVLLPHRRAVFVAGGVGVNPLVSMVAHIAEQQQQQRRRQGKASGGGRSPDSDDGGVVVEVHLLYSMKDPGPGRRDASKMLFVERLVGLFGRREVRGRMTLFLTGHDGEDADGGGDPKQSDKAVAGIGPDVPVLSRRIELSDIVAAMGGPGSTDSAVVYVCGLPTMTDSLVEELTSADGLGMEKDRVLYEKWW</sequence>
<feature type="region of interest" description="Disordered" evidence="3">
    <location>
        <begin position="201"/>
        <end position="225"/>
    </location>
</feature>
<dbReference type="CDD" id="cd00322">
    <property type="entry name" value="FNR_like"/>
    <property type="match status" value="1"/>
</dbReference>
<comment type="caution">
    <text evidence="5">The sequence shown here is derived from an EMBL/GenBank/DDBJ whole genome shotgun (WGS) entry which is preliminary data.</text>
</comment>
<dbReference type="SUPFAM" id="SSF63380">
    <property type="entry name" value="Riboflavin synthase domain-like"/>
    <property type="match status" value="1"/>
</dbReference>
<reference evidence="5 6" key="1">
    <citation type="submission" date="2019-06" db="EMBL/GenBank/DDBJ databases">
        <title>Draft genome sequence of the filamentous fungus Phialemoniopsis curvata isolated from diesel fuel.</title>
        <authorList>
            <person name="Varaljay V.A."/>
            <person name="Lyon W.J."/>
            <person name="Crouch A.L."/>
            <person name="Drake C.E."/>
            <person name="Hollomon J.M."/>
            <person name="Nadeau L.J."/>
            <person name="Nunn H.S."/>
            <person name="Stevenson B.S."/>
            <person name="Bojanowski C.L."/>
            <person name="Crookes-Goodson W.J."/>
        </authorList>
    </citation>
    <scope>NUCLEOTIDE SEQUENCE [LARGE SCALE GENOMIC DNA]</scope>
    <source>
        <strain evidence="5 6">D216</strain>
    </source>
</reference>
<dbReference type="EMBL" id="SKBQ01000023">
    <property type="protein sequence ID" value="TPX15174.1"/>
    <property type="molecule type" value="Genomic_DNA"/>
</dbReference>
<dbReference type="InterPro" id="IPR039261">
    <property type="entry name" value="FNR_nucleotide-bd"/>
</dbReference>
<dbReference type="Gene3D" id="3.40.50.80">
    <property type="entry name" value="Nucleotide-binding domain of ferredoxin-NADP reductase (FNR) module"/>
    <property type="match status" value="1"/>
</dbReference>
<dbReference type="GO" id="GO:0016491">
    <property type="term" value="F:oxidoreductase activity"/>
    <property type="evidence" value="ECO:0007669"/>
    <property type="project" value="UniProtKB-KW"/>
</dbReference>
<dbReference type="InParanoid" id="A0A507B981"/>
<feature type="domain" description="FAD-binding FR-type" evidence="4">
    <location>
        <begin position="19"/>
        <end position="154"/>
    </location>
</feature>
<dbReference type="OrthoDB" id="436496at2759"/>
<dbReference type="STRING" id="1093900.A0A507B981"/>
<evidence type="ECO:0000313" key="6">
    <source>
        <dbReference type="Proteomes" id="UP000319257"/>
    </source>
</evidence>